<evidence type="ECO:0000259" key="1">
    <source>
        <dbReference type="PROSITE" id="PS00028"/>
    </source>
</evidence>
<sequence length="287" mass="32984">MSILVTSAKWLWESLLDNNKDETTTTTTGELSAMFYCKPCELHVRRLEGFRKHLWSLKHAVQEVRNSCTQLDLVTRKWAKNYAAKPEHATAKIAVWWDMDDCPIPEGYDARQVRPSIEAAFEKLGYSGPVSITAYGDHKRTPTRLLRGLSSTGVALAQTIRQVIYKRMNAYLMEWRDDNPPPATIMLISDHMDDGISRSLVYEQQLKKYNIFLAYSYRPYKMSALVTSAEWLWESLLEVSETTTPVLDKCSERSESTGMFSCKVCFDGYKSFDDFRKHLSSDDHASF</sequence>
<dbReference type="Pfam" id="PF01936">
    <property type="entry name" value="NYN"/>
    <property type="match status" value="1"/>
</dbReference>
<feature type="domain" description="C2H2-type" evidence="1">
    <location>
        <begin position="262"/>
        <end position="284"/>
    </location>
</feature>
<dbReference type="GO" id="GO:0005777">
    <property type="term" value="C:peroxisome"/>
    <property type="evidence" value="ECO:0007669"/>
    <property type="project" value="InterPro"/>
</dbReference>
<reference evidence="2" key="1">
    <citation type="submission" date="2020-01" db="EMBL/GenBank/DDBJ databases">
        <authorList>
            <person name="Mishra B."/>
        </authorList>
    </citation>
    <scope>NUCLEOTIDE SEQUENCE [LARGE SCALE GENOMIC DNA]</scope>
</reference>
<dbReference type="EMBL" id="CACVBM020001123">
    <property type="protein sequence ID" value="CAA7032549.1"/>
    <property type="molecule type" value="Genomic_DNA"/>
</dbReference>
<dbReference type="AlphaFoldDB" id="A0A6D2J639"/>
<keyword evidence="3" id="KW-1185">Reference proteome</keyword>
<dbReference type="PROSITE" id="PS00028">
    <property type="entry name" value="ZINC_FINGER_C2H2_1"/>
    <property type="match status" value="1"/>
</dbReference>
<evidence type="ECO:0000313" key="3">
    <source>
        <dbReference type="Proteomes" id="UP000467841"/>
    </source>
</evidence>
<accession>A0A6D2J639</accession>
<dbReference type="PANTHER" id="PTHR14379:SF84">
    <property type="entry name" value="NYN DOMAIN-CONTAINING PROTEIN"/>
    <property type="match status" value="1"/>
</dbReference>
<dbReference type="PANTHER" id="PTHR14379">
    <property type="entry name" value="LIMKAIN B LKAP"/>
    <property type="match status" value="1"/>
</dbReference>
<dbReference type="GO" id="GO:0004540">
    <property type="term" value="F:RNA nuclease activity"/>
    <property type="evidence" value="ECO:0007669"/>
    <property type="project" value="InterPro"/>
</dbReference>
<gene>
    <name evidence="2" type="ORF">MERR_LOCUS19784</name>
</gene>
<organism evidence="2 3">
    <name type="scientific">Microthlaspi erraticum</name>
    <dbReference type="NCBI Taxonomy" id="1685480"/>
    <lineage>
        <taxon>Eukaryota</taxon>
        <taxon>Viridiplantae</taxon>
        <taxon>Streptophyta</taxon>
        <taxon>Embryophyta</taxon>
        <taxon>Tracheophyta</taxon>
        <taxon>Spermatophyta</taxon>
        <taxon>Magnoliopsida</taxon>
        <taxon>eudicotyledons</taxon>
        <taxon>Gunneridae</taxon>
        <taxon>Pentapetalae</taxon>
        <taxon>rosids</taxon>
        <taxon>malvids</taxon>
        <taxon>Brassicales</taxon>
        <taxon>Brassicaceae</taxon>
        <taxon>Coluteocarpeae</taxon>
        <taxon>Microthlaspi</taxon>
    </lineage>
</organism>
<dbReference type="CDD" id="cd10910">
    <property type="entry name" value="PIN_limkain_b1_N_like"/>
    <property type="match status" value="1"/>
</dbReference>
<dbReference type="InterPro" id="IPR021139">
    <property type="entry name" value="NYN"/>
</dbReference>
<comment type="caution">
    <text evidence="2">The sequence shown here is derived from an EMBL/GenBank/DDBJ whole genome shotgun (WGS) entry which is preliminary data.</text>
</comment>
<feature type="non-terminal residue" evidence="2">
    <location>
        <position position="287"/>
    </location>
</feature>
<dbReference type="OrthoDB" id="1105783at2759"/>
<dbReference type="GO" id="GO:0010468">
    <property type="term" value="P:regulation of gene expression"/>
    <property type="evidence" value="ECO:0007669"/>
    <property type="project" value="InterPro"/>
</dbReference>
<name>A0A6D2J639_9BRAS</name>
<evidence type="ECO:0000313" key="2">
    <source>
        <dbReference type="EMBL" id="CAA7032549.1"/>
    </source>
</evidence>
<dbReference type="Proteomes" id="UP000467841">
    <property type="component" value="Unassembled WGS sequence"/>
</dbReference>
<protein>
    <recommendedName>
        <fullName evidence="1">C2H2-type domain-containing protein</fullName>
    </recommendedName>
</protein>
<dbReference type="InterPro" id="IPR024768">
    <property type="entry name" value="Marf1"/>
</dbReference>
<dbReference type="InterPro" id="IPR013087">
    <property type="entry name" value="Znf_C2H2_type"/>
</dbReference>
<proteinExistence type="predicted"/>